<name>R7ZRL6_9BACT</name>
<protein>
    <recommendedName>
        <fullName evidence="3">SPOR domain-containing protein</fullName>
    </recommendedName>
</protein>
<organism evidence="4 5">
    <name type="scientific">Lunatimonas lonarensis</name>
    <dbReference type="NCBI Taxonomy" id="1232681"/>
    <lineage>
        <taxon>Bacteria</taxon>
        <taxon>Pseudomonadati</taxon>
        <taxon>Bacteroidota</taxon>
        <taxon>Cytophagia</taxon>
        <taxon>Cytophagales</taxon>
        <taxon>Cyclobacteriaceae</taxon>
    </lineage>
</organism>
<evidence type="ECO:0000259" key="3">
    <source>
        <dbReference type="PROSITE" id="PS51724"/>
    </source>
</evidence>
<sequence>MSDNKPSNPQDSTPEDDDFGLPTGSFQPLAAHDDPKEEEHDADPSAVAPIVIEESEAVAVPEGGGSTEEKTSTGSTRVLVLILLLITGLGAVGYFLGYFGAKDDRPSPVVEEVREDEPVNPEEIDEAGIAVVDQSGADVLDTELKLVEITSKGSSPRYFVVVGSFIDDDLARDYAKKLNQSGLKTYLIHPYGDIDFFRLAVEEHANVTEALTVIEQVQADFEENLWVLKY</sequence>
<comment type="caution">
    <text evidence="4">The sequence shown here is derived from an EMBL/GenBank/DDBJ whole genome shotgun (WGS) entry which is preliminary data.</text>
</comment>
<keyword evidence="2" id="KW-0472">Membrane</keyword>
<dbReference type="PROSITE" id="PS51724">
    <property type="entry name" value="SPOR"/>
    <property type="match status" value="1"/>
</dbReference>
<keyword evidence="2" id="KW-0812">Transmembrane</keyword>
<evidence type="ECO:0000256" key="2">
    <source>
        <dbReference type="SAM" id="Phobius"/>
    </source>
</evidence>
<dbReference type="EMBL" id="AQHR01000080">
    <property type="protein sequence ID" value="EON76722.1"/>
    <property type="molecule type" value="Genomic_DNA"/>
</dbReference>
<dbReference type="GO" id="GO:0042834">
    <property type="term" value="F:peptidoglycan binding"/>
    <property type="evidence" value="ECO:0007669"/>
    <property type="project" value="InterPro"/>
</dbReference>
<dbReference type="AlphaFoldDB" id="R7ZRL6"/>
<dbReference type="Proteomes" id="UP000013909">
    <property type="component" value="Unassembled WGS sequence"/>
</dbReference>
<dbReference type="SUPFAM" id="SSF110997">
    <property type="entry name" value="Sporulation related repeat"/>
    <property type="match status" value="1"/>
</dbReference>
<dbReference type="OrthoDB" id="982063at2"/>
<feature type="region of interest" description="Disordered" evidence="1">
    <location>
        <begin position="1"/>
        <end position="46"/>
    </location>
</feature>
<dbReference type="RefSeq" id="WP_010854915.1">
    <property type="nucleotide sequence ID" value="NZ_AQHR01000080.1"/>
</dbReference>
<feature type="transmembrane region" description="Helical" evidence="2">
    <location>
        <begin position="78"/>
        <end position="99"/>
    </location>
</feature>
<evidence type="ECO:0000313" key="5">
    <source>
        <dbReference type="Proteomes" id="UP000013909"/>
    </source>
</evidence>
<evidence type="ECO:0000313" key="4">
    <source>
        <dbReference type="EMBL" id="EON76722.1"/>
    </source>
</evidence>
<gene>
    <name evidence="4" type="ORF">ADIS_2781</name>
</gene>
<keyword evidence="2" id="KW-1133">Transmembrane helix</keyword>
<evidence type="ECO:0000256" key="1">
    <source>
        <dbReference type="SAM" id="MobiDB-lite"/>
    </source>
</evidence>
<dbReference type="InterPro" id="IPR007730">
    <property type="entry name" value="SPOR-like_dom"/>
</dbReference>
<dbReference type="InterPro" id="IPR036680">
    <property type="entry name" value="SPOR-like_sf"/>
</dbReference>
<dbReference type="STRING" id="1232681.ADIS_2781"/>
<feature type="compositionally biased region" description="Polar residues" evidence="1">
    <location>
        <begin position="1"/>
        <end position="12"/>
    </location>
</feature>
<reference evidence="4 5" key="1">
    <citation type="submission" date="2013-02" db="EMBL/GenBank/DDBJ databases">
        <title>A novel strain isolated from Lonar lake, Maharashtra, India.</title>
        <authorList>
            <person name="Singh A."/>
        </authorList>
    </citation>
    <scope>NUCLEOTIDE SEQUENCE [LARGE SCALE GENOMIC DNA]</scope>
    <source>
        <strain evidence="4 5">AK24</strain>
    </source>
</reference>
<keyword evidence="5" id="KW-1185">Reference proteome</keyword>
<feature type="compositionally biased region" description="Basic and acidic residues" evidence="1">
    <location>
        <begin position="31"/>
        <end position="43"/>
    </location>
</feature>
<proteinExistence type="predicted"/>
<feature type="domain" description="SPOR" evidence="3">
    <location>
        <begin position="152"/>
        <end position="230"/>
    </location>
</feature>
<accession>R7ZRL6</accession>